<evidence type="ECO:0000256" key="10">
    <source>
        <dbReference type="SAM" id="Phobius"/>
    </source>
</evidence>
<keyword evidence="4 8" id="KW-0479">Metal-binding</keyword>
<keyword evidence="5 9" id="KW-0560">Oxidoreductase</keyword>
<feature type="transmembrane region" description="Helical" evidence="10">
    <location>
        <begin position="6"/>
        <end position="21"/>
    </location>
</feature>
<name>A0A9N9RKT9_9DIPT</name>
<dbReference type="InterPro" id="IPR050196">
    <property type="entry name" value="Cytochrome_P450_Monoox"/>
</dbReference>
<dbReference type="EMBL" id="OU895877">
    <property type="protein sequence ID" value="CAG9798083.1"/>
    <property type="molecule type" value="Genomic_DNA"/>
</dbReference>
<dbReference type="PROSITE" id="PS00086">
    <property type="entry name" value="CYTOCHROME_P450"/>
    <property type="match status" value="1"/>
</dbReference>
<dbReference type="AlphaFoldDB" id="A0A9N9RKT9"/>
<evidence type="ECO:0000256" key="9">
    <source>
        <dbReference type="RuleBase" id="RU000461"/>
    </source>
</evidence>
<dbReference type="PANTHER" id="PTHR24291:SF187">
    <property type="entry name" value="CYTOCHROME P450 4AE1-RELATED"/>
    <property type="match status" value="1"/>
</dbReference>
<evidence type="ECO:0000256" key="5">
    <source>
        <dbReference type="ARBA" id="ARBA00023002"/>
    </source>
</evidence>
<dbReference type="Pfam" id="PF00067">
    <property type="entry name" value="p450"/>
    <property type="match status" value="1"/>
</dbReference>
<organism evidence="11 12">
    <name type="scientific">Chironomus riparius</name>
    <dbReference type="NCBI Taxonomy" id="315576"/>
    <lineage>
        <taxon>Eukaryota</taxon>
        <taxon>Metazoa</taxon>
        <taxon>Ecdysozoa</taxon>
        <taxon>Arthropoda</taxon>
        <taxon>Hexapoda</taxon>
        <taxon>Insecta</taxon>
        <taxon>Pterygota</taxon>
        <taxon>Neoptera</taxon>
        <taxon>Endopterygota</taxon>
        <taxon>Diptera</taxon>
        <taxon>Nematocera</taxon>
        <taxon>Chironomoidea</taxon>
        <taxon>Chironomidae</taxon>
        <taxon>Chironominae</taxon>
        <taxon>Chironomus</taxon>
    </lineage>
</organism>
<reference evidence="11" key="1">
    <citation type="submission" date="2022-01" db="EMBL/GenBank/DDBJ databases">
        <authorList>
            <person name="King R."/>
        </authorList>
    </citation>
    <scope>NUCLEOTIDE SEQUENCE</scope>
</reference>
<feature type="binding site" description="axial binding residue" evidence="8">
    <location>
        <position position="443"/>
    </location>
    <ligand>
        <name>heme</name>
        <dbReference type="ChEBI" id="CHEBI:30413"/>
    </ligand>
    <ligandPart>
        <name>Fe</name>
        <dbReference type="ChEBI" id="CHEBI:18248"/>
    </ligandPart>
</feature>
<keyword evidence="10" id="KW-0472">Membrane</keyword>
<evidence type="ECO:0000313" key="11">
    <source>
        <dbReference type="EMBL" id="CAG9798083.1"/>
    </source>
</evidence>
<protein>
    <recommendedName>
        <fullName evidence="13">Cytochrome P450</fullName>
    </recommendedName>
</protein>
<dbReference type="Gene3D" id="1.10.630.10">
    <property type="entry name" value="Cytochrome P450"/>
    <property type="match status" value="1"/>
</dbReference>
<dbReference type="Proteomes" id="UP001153620">
    <property type="component" value="Chromosome 1"/>
</dbReference>
<dbReference type="GO" id="GO:0005506">
    <property type="term" value="F:iron ion binding"/>
    <property type="evidence" value="ECO:0007669"/>
    <property type="project" value="InterPro"/>
</dbReference>
<sequence>MWTLYVGIFIALVWILDYFLLDRRQFKLVRRLNHPLRLPLIGQAWLALGIKPSQTREFIDKLNKGYNQLFPNVLCIYIGNKLEVGLSNYKYVERILTSTKFIAKSSLYDFLGDVLGEGLLFSTNQKWFERRRIITPTFHFKILGQFFEVFQKHSENLCRELENLADGRTFDVTPHINMTVLKSLCETAMGCEINEKDYSYLNAVKELSYHVATNFLTPWHRIKLLYNLTPTKRAQDKCAKIIHDFTTKLIEERRKMLIKSTENQDLSDLDNDEIGLKRKMCLLDVLLQSTSNGKPLSNDDIREEVNTFTFAGHDTTTIATCFTLYMISKHVDVQQKLNKEIEEVLGKDEVTFKSLSEFKYLDMVIKETLRLYPPVPIISRRLYDEDDFGDFVAPGNANYNLFLYSLLRNPANFEKPDEFNPDRFLENITPFGFIPFSAGQRNCIGQKFAMINIKTTIINILRNFEIFPGFIESKIEFHITLKSNGSFIALQKKIK</sequence>
<dbReference type="PANTHER" id="PTHR24291">
    <property type="entry name" value="CYTOCHROME P450 FAMILY 4"/>
    <property type="match status" value="1"/>
</dbReference>
<reference evidence="11" key="2">
    <citation type="submission" date="2022-10" db="EMBL/GenBank/DDBJ databases">
        <authorList>
            <consortium name="ENA_rothamsted_submissions"/>
            <consortium name="culmorum"/>
            <person name="King R."/>
        </authorList>
    </citation>
    <scope>NUCLEOTIDE SEQUENCE</scope>
</reference>
<dbReference type="GO" id="GO:0020037">
    <property type="term" value="F:heme binding"/>
    <property type="evidence" value="ECO:0007669"/>
    <property type="project" value="InterPro"/>
</dbReference>
<dbReference type="SUPFAM" id="SSF48264">
    <property type="entry name" value="Cytochrome P450"/>
    <property type="match status" value="1"/>
</dbReference>
<evidence type="ECO:0000256" key="8">
    <source>
        <dbReference type="PIRSR" id="PIRSR602401-1"/>
    </source>
</evidence>
<dbReference type="CDD" id="cd20628">
    <property type="entry name" value="CYP4"/>
    <property type="match status" value="1"/>
</dbReference>
<evidence type="ECO:0000256" key="7">
    <source>
        <dbReference type="ARBA" id="ARBA00023033"/>
    </source>
</evidence>
<dbReference type="InterPro" id="IPR002401">
    <property type="entry name" value="Cyt_P450_E_grp-I"/>
</dbReference>
<evidence type="ECO:0000256" key="1">
    <source>
        <dbReference type="ARBA" id="ARBA00001971"/>
    </source>
</evidence>
<keyword evidence="12" id="KW-1185">Reference proteome</keyword>
<dbReference type="GO" id="GO:0016705">
    <property type="term" value="F:oxidoreductase activity, acting on paired donors, with incorporation or reduction of molecular oxygen"/>
    <property type="evidence" value="ECO:0007669"/>
    <property type="project" value="InterPro"/>
</dbReference>
<keyword evidence="10" id="KW-0812">Transmembrane</keyword>
<evidence type="ECO:0000256" key="2">
    <source>
        <dbReference type="ARBA" id="ARBA00010617"/>
    </source>
</evidence>
<keyword evidence="6 8" id="KW-0408">Iron</keyword>
<evidence type="ECO:0000313" key="12">
    <source>
        <dbReference type="Proteomes" id="UP001153620"/>
    </source>
</evidence>
<dbReference type="GO" id="GO:0004497">
    <property type="term" value="F:monooxygenase activity"/>
    <property type="evidence" value="ECO:0007669"/>
    <property type="project" value="UniProtKB-KW"/>
</dbReference>
<keyword evidence="3 8" id="KW-0349">Heme</keyword>
<comment type="similarity">
    <text evidence="2 9">Belongs to the cytochrome P450 family.</text>
</comment>
<gene>
    <name evidence="11" type="ORF">CHIRRI_LOCUS1068</name>
</gene>
<dbReference type="InterPro" id="IPR036396">
    <property type="entry name" value="Cyt_P450_sf"/>
</dbReference>
<dbReference type="OrthoDB" id="1470350at2759"/>
<keyword evidence="7 9" id="KW-0503">Monooxygenase</keyword>
<keyword evidence="10" id="KW-1133">Transmembrane helix</keyword>
<dbReference type="PRINTS" id="PR00463">
    <property type="entry name" value="EP450I"/>
</dbReference>
<evidence type="ECO:0000256" key="3">
    <source>
        <dbReference type="ARBA" id="ARBA00022617"/>
    </source>
</evidence>
<dbReference type="InterPro" id="IPR017972">
    <property type="entry name" value="Cyt_P450_CS"/>
</dbReference>
<comment type="cofactor">
    <cofactor evidence="1 8">
        <name>heme</name>
        <dbReference type="ChEBI" id="CHEBI:30413"/>
    </cofactor>
</comment>
<evidence type="ECO:0000256" key="4">
    <source>
        <dbReference type="ARBA" id="ARBA00022723"/>
    </source>
</evidence>
<evidence type="ECO:0000256" key="6">
    <source>
        <dbReference type="ARBA" id="ARBA00023004"/>
    </source>
</evidence>
<dbReference type="PRINTS" id="PR00385">
    <property type="entry name" value="P450"/>
</dbReference>
<proteinExistence type="inferred from homology"/>
<dbReference type="InterPro" id="IPR001128">
    <property type="entry name" value="Cyt_P450"/>
</dbReference>
<accession>A0A9N9RKT9</accession>
<evidence type="ECO:0008006" key="13">
    <source>
        <dbReference type="Google" id="ProtNLM"/>
    </source>
</evidence>